<dbReference type="InterPro" id="IPR021377">
    <property type="entry name" value="DUF3006"/>
</dbReference>
<reference evidence="1" key="1">
    <citation type="submission" date="2023-03" db="EMBL/GenBank/DDBJ databases">
        <title>Andean soil-derived lignocellulolytic bacterial consortium as a source of novel taxa and putative plastic-active enzymes.</title>
        <authorList>
            <person name="Diaz-Garcia L."/>
            <person name="Chuvochina M."/>
            <person name="Feuerriegel G."/>
            <person name="Bunk B."/>
            <person name="Sproer C."/>
            <person name="Streit W.R."/>
            <person name="Rodriguez L.M."/>
            <person name="Overmann J."/>
            <person name="Jimenez D.J."/>
        </authorList>
    </citation>
    <scope>NUCLEOTIDE SEQUENCE</scope>
    <source>
        <strain evidence="1">MAG 2441</strain>
    </source>
</reference>
<dbReference type="Pfam" id="PF11213">
    <property type="entry name" value="DUF3006"/>
    <property type="match status" value="1"/>
</dbReference>
<name>A0AA95EU36_9BACL</name>
<dbReference type="EMBL" id="CP119317">
    <property type="protein sequence ID" value="WEK53460.1"/>
    <property type="molecule type" value="Genomic_DNA"/>
</dbReference>
<organism evidence="1 2">
    <name type="scientific">Candidatus Cohnella colombiensis</name>
    <dbReference type="NCBI Taxonomy" id="3121368"/>
    <lineage>
        <taxon>Bacteria</taxon>
        <taxon>Bacillati</taxon>
        <taxon>Bacillota</taxon>
        <taxon>Bacilli</taxon>
        <taxon>Bacillales</taxon>
        <taxon>Paenibacillaceae</taxon>
        <taxon>Cohnella</taxon>
    </lineage>
</organism>
<evidence type="ECO:0000313" key="1">
    <source>
        <dbReference type="EMBL" id="WEK53460.1"/>
    </source>
</evidence>
<accession>A0AA95EU36</accession>
<evidence type="ECO:0000313" key="2">
    <source>
        <dbReference type="Proteomes" id="UP001178662"/>
    </source>
</evidence>
<gene>
    <name evidence="1" type="ORF">P0Y55_12820</name>
</gene>
<dbReference type="AlphaFoldDB" id="A0AA95EU36"/>
<keyword evidence="2" id="KW-1185">Reference proteome</keyword>
<proteinExistence type="predicted"/>
<sequence>MRISHEGEMDGMKGIVDRFEGEFVVIEIEGQTQDIEKSVVHESVKAGDCVVLVEGIWETDEAETTDRSAKVKGLMEELWED</sequence>
<protein>
    <submittedName>
        <fullName evidence="1">DUF3006 domain-containing protein</fullName>
    </submittedName>
</protein>
<dbReference type="Proteomes" id="UP001178662">
    <property type="component" value="Chromosome"/>
</dbReference>